<dbReference type="InterPro" id="IPR050700">
    <property type="entry name" value="YIM1/Zinc_Alcohol_DH_Fams"/>
</dbReference>
<comment type="caution">
    <text evidence="2">The sequence shown here is derived from an EMBL/GenBank/DDBJ whole genome shotgun (WGS) entry which is preliminary data.</text>
</comment>
<dbReference type="InterPro" id="IPR020843">
    <property type="entry name" value="ER"/>
</dbReference>
<name>A0A7D8UX66_9HELO</name>
<proteinExistence type="predicted"/>
<dbReference type="SMART" id="SM00829">
    <property type="entry name" value="PKS_ER"/>
    <property type="match status" value="1"/>
</dbReference>
<gene>
    <name evidence="2" type="primary">rad-8</name>
    <name evidence="2" type="ORF">LCER1_G001048</name>
</gene>
<dbReference type="Proteomes" id="UP000481288">
    <property type="component" value="Unassembled WGS sequence"/>
</dbReference>
<dbReference type="GO" id="GO:0016491">
    <property type="term" value="F:oxidoreductase activity"/>
    <property type="evidence" value="ECO:0007669"/>
    <property type="project" value="InterPro"/>
</dbReference>
<organism evidence="2 3">
    <name type="scientific">Lachnellula cervina</name>
    <dbReference type="NCBI Taxonomy" id="1316786"/>
    <lineage>
        <taxon>Eukaryota</taxon>
        <taxon>Fungi</taxon>
        <taxon>Dikarya</taxon>
        <taxon>Ascomycota</taxon>
        <taxon>Pezizomycotina</taxon>
        <taxon>Leotiomycetes</taxon>
        <taxon>Helotiales</taxon>
        <taxon>Lachnaceae</taxon>
        <taxon>Lachnellula</taxon>
    </lineage>
</organism>
<dbReference type="InterPro" id="IPR036291">
    <property type="entry name" value="NAD(P)-bd_dom_sf"/>
</dbReference>
<dbReference type="Gene3D" id="3.90.180.10">
    <property type="entry name" value="Medium-chain alcohol dehydrogenases, catalytic domain"/>
    <property type="match status" value="1"/>
</dbReference>
<protein>
    <submittedName>
        <fullName evidence="2">Reticulon-4-interacting protein 1, mitochondrial</fullName>
    </submittedName>
</protein>
<dbReference type="Gene3D" id="3.40.50.720">
    <property type="entry name" value="NAD(P)-binding Rossmann-like Domain"/>
    <property type="match status" value="1"/>
</dbReference>
<accession>A0A7D8UX66</accession>
<dbReference type="InterPro" id="IPR013154">
    <property type="entry name" value="ADH-like_N"/>
</dbReference>
<dbReference type="PANTHER" id="PTHR11695">
    <property type="entry name" value="ALCOHOL DEHYDROGENASE RELATED"/>
    <property type="match status" value="1"/>
</dbReference>
<dbReference type="SUPFAM" id="SSF51735">
    <property type="entry name" value="NAD(P)-binding Rossmann-fold domains"/>
    <property type="match status" value="1"/>
</dbReference>
<sequence length="360" mass="38214">MSTTTTKATMRALGVRKWGKIDKLEELDVPVPSIVDSNDILIQVKAVGLNQADAVKALGLARLVETMSLPFIIGFDYAGIVSAVGDSVIDFSPGDAVYGFKMGATCAAEYLLLSSSYKYSIAKIPGKLSFEESASLPVATHTALRAIDKVNNQMPGGLKGKTVLVTGGLGGIGSMALQLLKPVFGAAKVITTLSTGKIPLLSGLLGEGLVDQIIDYTSQDVVAEAGPGSVDFVLDTVFSSMAYLAVLKPGTGVVLSVMGKSGTTLAEDYPRAPWLLKKLMDILDGTYKWRALRWGVRYEHANTQFSEEDSERIGGWVREGKLKPIVGEVFGMGDLDRVRKAFSLVATGKGAVGKYVVKIS</sequence>
<dbReference type="Pfam" id="PF13602">
    <property type="entry name" value="ADH_zinc_N_2"/>
    <property type="match status" value="1"/>
</dbReference>
<dbReference type="InterPro" id="IPR011032">
    <property type="entry name" value="GroES-like_sf"/>
</dbReference>
<dbReference type="Pfam" id="PF08240">
    <property type="entry name" value="ADH_N"/>
    <property type="match status" value="1"/>
</dbReference>
<feature type="domain" description="Enoyl reductase (ER)" evidence="1">
    <location>
        <begin position="19"/>
        <end position="357"/>
    </location>
</feature>
<dbReference type="SUPFAM" id="SSF50129">
    <property type="entry name" value="GroES-like"/>
    <property type="match status" value="1"/>
</dbReference>
<evidence type="ECO:0000313" key="2">
    <source>
        <dbReference type="EMBL" id="TVY57939.1"/>
    </source>
</evidence>
<evidence type="ECO:0000313" key="3">
    <source>
        <dbReference type="Proteomes" id="UP000481288"/>
    </source>
</evidence>
<evidence type="ECO:0000259" key="1">
    <source>
        <dbReference type="SMART" id="SM00829"/>
    </source>
</evidence>
<reference evidence="2 3" key="1">
    <citation type="submission" date="2018-05" db="EMBL/GenBank/DDBJ databases">
        <title>Whole genome sequencing for identification of molecular markers to develop diagnostic detection tools for the regulated plant pathogen Lachnellula willkommii.</title>
        <authorList>
            <person name="Giroux E."/>
            <person name="Bilodeau G."/>
        </authorList>
    </citation>
    <scope>NUCLEOTIDE SEQUENCE [LARGE SCALE GENOMIC DNA]</scope>
    <source>
        <strain evidence="2 3">CBS 625.97</strain>
    </source>
</reference>
<dbReference type="EMBL" id="QGMG01000067">
    <property type="protein sequence ID" value="TVY57939.1"/>
    <property type="molecule type" value="Genomic_DNA"/>
</dbReference>
<dbReference type="AlphaFoldDB" id="A0A7D8UX66"/>
<dbReference type="CDD" id="cd05289">
    <property type="entry name" value="MDR_like_2"/>
    <property type="match status" value="1"/>
</dbReference>
<dbReference type="PANTHER" id="PTHR11695:SF294">
    <property type="entry name" value="RETICULON-4-INTERACTING PROTEIN 1, MITOCHONDRIAL"/>
    <property type="match status" value="1"/>
</dbReference>
<keyword evidence="3" id="KW-1185">Reference proteome</keyword>
<dbReference type="OrthoDB" id="3509362at2759"/>